<evidence type="ECO:0000256" key="6">
    <source>
        <dbReference type="ARBA" id="ARBA00055534"/>
    </source>
</evidence>
<keyword evidence="3" id="KW-1015">Disulfide bond</keyword>
<dbReference type="InterPro" id="IPR001314">
    <property type="entry name" value="Peptidase_S1A"/>
</dbReference>
<reference evidence="10 11" key="1">
    <citation type="submission" date="2023-11" db="EMBL/GenBank/DDBJ databases">
        <authorList>
            <person name="Okamura Y."/>
        </authorList>
    </citation>
    <scope>NUCLEOTIDE SEQUENCE [LARGE SCALE GENOMIC DNA]</scope>
</reference>
<keyword evidence="7" id="KW-1205">Fibrinolytic toxin</keyword>
<dbReference type="AlphaFoldDB" id="A0AAV1IYS2"/>
<dbReference type="InterPro" id="IPR001254">
    <property type="entry name" value="Trypsin_dom"/>
</dbReference>
<dbReference type="PROSITE" id="PS00135">
    <property type="entry name" value="TRYPSIN_SER"/>
    <property type="match status" value="1"/>
</dbReference>
<evidence type="ECO:0000313" key="11">
    <source>
        <dbReference type="Proteomes" id="UP001497472"/>
    </source>
</evidence>
<keyword evidence="8" id="KW-0720">Serine protease</keyword>
<dbReference type="Proteomes" id="UP001497472">
    <property type="component" value="Unassembled WGS sequence"/>
</dbReference>
<dbReference type="GO" id="GO:0005576">
    <property type="term" value="C:extracellular region"/>
    <property type="evidence" value="ECO:0007669"/>
    <property type="project" value="UniProtKB-SubCell"/>
</dbReference>
<evidence type="ECO:0000256" key="8">
    <source>
        <dbReference type="RuleBase" id="RU363034"/>
    </source>
</evidence>
<evidence type="ECO:0000313" key="10">
    <source>
        <dbReference type="EMBL" id="CAK1542032.1"/>
    </source>
</evidence>
<evidence type="ECO:0000256" key="3">
    <source>
        <dbReference type="ARBA" id="ARBA00023157"/>
    </source>
</evidence>
<accession>A0AAV1IYS2</accession>
<dbReference type="GO" id="GO:0090729">
    <property type="term" value="F:toxin activity"/>
    <property type="evidence" value="ECO:0007669"/>
    <property type="project" value="UniProtKB-KW"/>
</dbReference>
<dbReference type="GO" id="GO:0006508">
    <property type="term" value="P:proteolysis"/>
    <property type="evidence" value="ECO:0007669"/>
    <property type="project" value="UniProtKB-KW"/>
</dbReference>
<dbReference type="PROSITE" id="PS50240">
    <property type="entry name" value="TRYPSIN_DOM"/>
    <property type="match status" value="1"/>
</dbReference>
<comment type="subcellular location">
    <subcellularLocation>
        <location evidence="1">Secreted</location>
        <location evidence="1">Extracellular space</location>
    </subcellularLocation>
</comment>
<dbReference type="GO" id="GO:0004252">
    <property type="term" value="F:serine-type endopeptidase activity"/>
    <property type="evidence" value="ECO:0007669"/>
    <property type="project" value="InterPro"/>
</dbReference>
<evidence type="ECO:0000259" key="9">
    <source>
        <dbReference type="PROSITE" id="PS50240"/>
    </source>
</evidence>
<evidence type="ECO:0000256" key="7">
    <source>
        <dbReference type="ARBA" id="ARBA00084094"/>
    </source>
</evidence>
<dbReference type="InterPro" id="IPR018114">
    <property type="entry name" value="TRYPSIN_HIS"/>
</dbReference>
<dbReference type="PRINTS" id="PR00722">
    <property type="entry name" value="CHYMOTRYPSIN"/>
</dbReference>
<dbReference type="PANTHER" id="PTHR24252">
    <property type="entry name" value="ACROSIN-RELATED"/>
    <property type="match status" value="1"/>
</dbReference>
<dbReference type="EMBL" id="CAVLEF010000003">
    <property type="protein sequence ID" value="CAK1542032.1"/>
    <property type="molecule type" value="Genomic_DNA"/>
</dbReference>
<dbReference type="InterPro" id="IPR009003">
    <property type="entry name" value="Peptidase_S1_PA"/>
</dbReference>
<comment type="function">
    <text evidence="6">Fibrinolytic activity; shows preferential cleavage of Arg-Gly bonds in all three fibrinogen chains. Contact with the caterpillars causes severe bleeding, due the anticoagulant effect of the protein.</text>
</comment>
<comment type="similarity">
    <text evidence="5">Belongs to the peptidase S1 family. CLIP subfamily.</text>
</comment>
<dbReference type="SUPFAM" id="SSF50494">
    <property type="entry name" value="Trypsin-like serine proteases"/>
    <property type="match status" value="1"/>
</dbReference>
<dbReference type="FunFam" id="2.40.10.10:FF:000002">
    <property type="entry name" value="Transmembrane protease serine"/>
    <property type="match status" value="1"/>
</dbReference>
<keyword evidence="4" id="KW-1199">Hemostasis impairing toxin</keyword>
<name>A0AAV1IYS2_9NEOP</name>
<keyword evidence="8" id="KW-0378">Hydrolase</keyword>
<comment type="caution">
    <text evidence="10">The sequence shown here is derived from an EMBL/GenBank/DDBJ whole genome shotgun (WGS) entry which is preliminary data.</text>
</comment>
<protein>
    <recommendedName>
        <fullName evidence="9">Peptidase S1 domain-containing protein</fullName>
    </recommendedName>
</protein>
<dbReference type="InterPro" id="IPR043504">
    <property type="entry name" value="Peptidase_S1_PA_chymotrypsin"/>
</dbReference>
<keyword evidence="11" id="KW-1185">Reference proteome</keyword>
<keyword evidence="8" id="KW-0645">Protease</keyword>
<dbReference type="PROSITE" id="PS00134">
    <property type="entry name" value="TRYPSIN_HIS"/>
    <property type="match status" value="1"/>
</dbReference>
<keyword evidence="2" id="KW-0800">Toxin</keyword>
<dbReference type="PANTHER" id="PTHR24252:SF7">
    <property type="entry name" value="HYALIN"/>
    <property type="match status" value="1"/>
</dbReference>
<dbReference type="SMART" id="SM00020">
    <property type="entry name" value="Tryp_SPc"/>
    <property type="match status" value="1"/>
</dbReference>
<sequence length="378" mass="41876">MLAWSSRSGHVACNLPPKWKNAGLLCYGQSFEVFEQSYSSSRVQKRAIVFGSPEYYKNPCNYTAPSKPNFSAPGRRISLEKCHDYIWMINNMKMNEAQSLACGLWLANQQGIGGAIGGRPAKPAEFPHMGALGWRAVVGTWIFKCGSSLISPKYLLSAAHCSKVPSRDTSVANVFPEIVRLGDKNILDVTYNDQDPYDVRIKRFINHPNFNPPRKYFDIAIIELEQTVKFSRFIQPACVWGNHDFNVLGPKGTITGWGIVETGGQTVSPDLQVVSLDFINSDTCDRLLFKYRSRLWQGLETHQMCAGKLAGGADACQGDSGGPLQVKIPIRKEKALAMHFLLGITSFGVGCAKANVPGVYTRVSSFVDWIEDVVWRGL</sequence>
<dbReference type="Pfam" id="PF00089">
    <property type="entry name" value="Trypsin"/>
    <property type="match status" value="1"/>
</dbReference>
<gene>
    <name evidence="10" type="ORF">LNINA_LOCUS1966</name>
</gene>
<proteinExistence type="inferred from homology"/>
<evidence type="ECO:0000256" key="5">
    <source>
        <dbReference type="ARBA" id="ARBA00024195"/>
    </source>
</evidence>
<dbReference type="FunFam" id="2.40.10.10:FF:000068">
    <property type="entry name" value="transmembrane protease serine 2"/>
    <property type="match status" value="1"/>
</dbReference>
<evidence type="ECO:0000256" key="2">
    <source>
        <dbReference type="ARBA" id="ARBA00022656"/>
    </source>
</evidence>
<dbReference type="CDD" id="cd00190">
    <property type="entry name" value="Tryp_SPc"/>
    <property type="match status" value="1"/>
</dbReference>
<feature type="domain" description="Peptidase S1" evidence="9">
    <location>
        <begin position="115"/>
        <end position="375"/>
    </location>
</feature>
<dbReference type="Gene3D" id="2.40.10.10">
    <property type="entry name" value="Trypsin-like serine proteases"/>
    <property type="match status" value="2"/>
</dbReference>
<organism evidence="10 11">
    <name type="scientific">Leptosia nina</name>
    <dbReference type="NCBI Taxonomy" id="320188"/>
    <lineage>
        <taxon>Eukaryota</taxon>
        <taxon>Metazoa</taxon>
        <taxon>Ecdysozoa</taxon>
        <taxon>Arthropoda</taxon>
        <taxon>Hexapoda</taxon>
        <taxon>Insecta</taxon>
        <taxon>Pterygota</taxon>
        <taxon>Neoptera</taxon>
        <taxon>Endopterygota</taxon>
        <taxon>Lepidoptera</taxon>
        <taxon>Glossata</taxon>
        <taxon>Ditrysia</taxon>
        <taxon>Papilionoidea</taxon>
        <taxon>Pieridae</taxon>
        <taxon>Pierinae</taxon>
        <taxon>Leptosia</taxon>
    </lineage>
</organism>
<evidence type="ECO:0000256" key="4">
    <source>
        <dbReference type="ARBA" id="ARBA00023240"/>
    </source>
</evidence>
<dbReference type="InterPro" id="IPR033116">
    <property type="entry name" value="TRYPSIN_SER"/>
</dbReference>
<evidence type="ECO:0000256" key="1">
    <source>
        <dbReference type="ARBA" id="ARBA00004239"/>
    </source>
</evidence>